<dbReference type="InterPro" id="IPR036236">
    <property type="entry name" value="Znf_C2H2_sf"/>
</dbReference>
<dbReference type="Proteomes" id="UP001549921">
    <property type="component" value="Unassembled WGS sequence"/>
</dbReference>
<feature type="domain" description="C2H2-type" evidence="6">
    <location>
        <begin position="193"/>
        <end position="221"/>
    </location>
</feature>
<dbReference type="PROSITE" id="PS00028">
    <property type="entry name" value="ZINC_FINGER_C2H2_1"/>
    <property type="match status" value="4"/>
</dbReference>
<evidence type="ECO:0000256" key="5">
    <source>
        <dbReference type="PROSITE-ProRule" id="PRU00042"/>
    </source>
</evidence>
<gene>
    <name evidence="7" type="ORF">ABMA28_012522</name>
</gene>
<organism evidence="7 8">
    <name type="scientific">Loxostege sticticalis</name>
    <name type="common">Beet webworm moth</name>
    <dbReference type="NCBI Taxonomy" id="481309"/>
    <lineage>
        <taxon>Eukaryota</taxon>
        <taxon>Metazoa</taxon>
        <taxon>Ecdysozoa</taxon>
        <taxon>Arthropoda</taxon>
        <taxon>Hexapoda</taxon>
        <taxon>Insecta</taxon>
        <taxon>Pterygota</taxon>
        <taxon>Neoptera</taxon>
        <taxon>Endopterygota</taxon>
        <taxon>Lepidoptera</taxon>
        <taxon>Glossata</taxon>
        <taxon>Ditrysia</taxon>
        <taxon>Pyraloidea</taxon>
        <taxon>Crambidae</taxon>
        <taxon>Pyraustinae</taxon>
        <taxon>Loxostege</taxon>
    </lineage>
</organism>
<comment type="caution">
    <text evidence="7">The sequence shown here is derived from an EMBL/GenBank/DDBJ whole genome shotgun (WGS) entry which is preliminary data.</text>
</comment>
<dbReference type="EMBL" id="JBEDNZ010000030">
    <property type="protein sequence ID" value="KAL0808851.1"/>
    <property type="molecule type" value="Genomic_DNA"/>
</dbReference>
<reference evidence="7 8" key="1">
    <citation type="submission" date="2024-06" db="EMBL/GenBank/DDBJ databases">
        <title>A chromosome-level genome assembly of beet webworm, Loxostege sticticalis.</title>
        <authorList>
            <person name="Zhang Y."/>
        </authorList>
    </citation>
    <scope>NUCLEOTIDE SEQUENCE [LARGE SCALE GENOMIC DNA]</scope>
    <source>
        <strain evidence="7">AQ028</strain>
        <tissue evidence="7">Male pupae</tissue>
    </source>
</reference>
<dbReference type="GO" id="GO:0008270">
    <property type="term" value="F:zinc ion binding"/>
    <property type="evidence" value="ECO:0007669"/>
    <property type="project" value="UniProtKB-KW"/>
</dbReference>
<evidence type="ECO:0000256" key="4">
    <source>
        <dbReference type="ARBA" id="ARBA00022833"/>
    </source>
</evidence>
<dbReference type="AlphaFoldDB" id="A0ABD0S594"/>
<feature type="domain" description="C2H2-type" evidence="6">
    <location>
        <begin position="80"/>
        <end position="108"/>
    </location>
</feature>
<keyword evidence="2" id="KW-0677">Repeat</keyword>
<dbReference type="SUPFAM" id="SSF57667">
    <property type="entry name" value="beta-beta-alpha zinc fingers"/>
    <property type="match status" value="2"/>
</dbReference>
<keyword evidence="1" id="KW-0479">Metal-binding</keyword>
<sequence>MTESFECTPEIHIEVVEDSDQYTPYAPGDLLTQTFSQPFSNYCSPCNLHFDDLSEFDYHVAEVHKHKLVKNPKPQIEKVYVCSMCNLTFKRQDHLKRHVRSIHNSKKYTKCPVCSKEFQEKEVLSQHIKNVHAGKNETYNCRECPFQCDNLKSLLIHELDHMERHACPHCSLSYKRRDHMTRHVKTEHMKMVVVCPVCEQVYKRKDHLVRHMREKHKENGNTLNSQNATCYR</sequence>
<dbReference type="Pfam" id="PF00096">
    <property type="entry name" value="zf-C2H2"/>
    <property type="match status" value="3"/>
</dbReference>
<evidence type="ECO:0000256" key="3">
    <source>
        <dbReference type="ARBA" id="ARBA00022771"/>
    </source>
</evidence>
<dbReference type="InterPro" id="IPR050688">
    <property type="entry name" value="Zinc_finger/UBP_domain"/>
</dbReference>
<dbReference type="PANTHER" id="PTHR24403:SF67">
    <property type="entry name" value="FI01116P-RELATED"/>
    <property type="match status" value="1"/>
</dbReference>
<evidence type="ECO:0000313" key="7">
    <source>
        <dbReference type="EMBL" id="KAL0808851.1"/>
    </source>
</evidence>
<keyword evidence="4" id="KW-0862">Zinc</keyword>
<dbReference type="InterPro" id="IPR013087">
    <property type="entry name" value="Znf_C2H2_type"/>
</dbReference>
<evidence type="ECO:0000256" key="2">
    <source>
        <dbReference type="ARBA" id="ARBA00022737"/>
    </source>
</evidence>
<dbReference type="PANTHER" id="PTHR24403">
    <property type="entry name" value="ZINC FINGER PROTEIN"/>
    <property type="match status" value="1"/>
</dbReference>
<evidence type="ECO:0000259" key="6">
    <source>
        <dbReference type="PROSITE" id="PS50157"/>
    </source>
</evidence>
<evidence type="ECO:0000313" key="8">
    <source>
        <dbReference type="Proteomes" id="UP001549921"/>
    </source>
</evidence>
<keyword evidence="3 5" id="KW-0863">Zinc-finger</keyword>
<protein>
    <recommendedName>
        <fullName evidence="6">C2H2-type domain-containing protein</fullName>
    </recommendedName>
</protein>
<name>A0ABD0S594_LOXSC</name>
<dbReference type="PROSITE" id="PS50157">
    <property type="entry name" value="ZINC_FINGER_C2H2_2"/>
    <property type="match status" value="3"/>
</dbReference>
<evidence type="ECO:0000256" key="1">
    <source>
        <dbReference type="ARBA" id="ARBA00022723"/>
    </source>
</evidence>
<dbReference type="Gene3D" id="3.30.160.60">
    <property type="entry name" value="Classic Zinc Finger"/>
    <property type="match status" value="4"/>
</dbReference>
<feature type="domain" description="C2H2-type" evidence="6">
    <location>
        <begin position="109"/>
        <end position="137"/>
    </location>
</feature>
<dbReference type="FunFam" id="3.30.160.60:FF:000065">
    <property type="entry name" value="B-cell CLL/lymphoma 6, member B"/>
    <property type="match status" value="1"/>
</dbReference>
<accession>A0ABD0S594</accession>
<proteinExistence type="predicted"/>
<dbReference type="SMART" id="SM00355">
    <property type="entry name" value="ZnF_C2H2"/>
    <property type="match status" value="6"/>
</dbReference>